<name>A0A9P6JFM2_9FUNG</name>
<dbReference type="GO" id="GO:0044550">
    <property type="term" value="P:secondary metabolite biosynthetic process"/>
    <property type="evidence" value="ECO:0007669"/>
    <property type="project" value="TreeGrafter"/>
</dbReference>
<gene>
    <name evidence="3" type="ORF">BGZ65_011000</name>
</gene>
<accession>A0A9P6JFM2</accession>
<keyword evidence="1" id="KW-0812">Transmembrane</keyword>
<evidence type="ECO:0000259" key="2">
    <source>
        <dbReference type="Pfam" id="PF00501"/>
    </source>
</evidence>
<dbReference type="GO" id="GO:0005737">
    <property type="term" value="C:cytoplasm"/>
    <property type="evidence" value="ECO:0007669"/>
    <property type="project" value="TreeGrafter"/>
</dbReference>
<dbReference type="InterPro" id="IPR042099">
    <property type="entry name" value="ANL_N_sf"/>
</dbReference>
<dbReference type="InterPro" id="IPR020845">
    <property type="entry name" value="AMP-binding_CS"/>
</dbReference>
<comment type="caution">
    <text evidence="3">The sequence shown here is derived from an EMBL/GenBank/DDBJ whole genome shotgun (WGS) entry which is preliminary data.</text>
</comment>
<dbReference type="SUPFAM" id="SSF56801">
    <property type="entry name" value="Acetyl-CoA synthetase-like"/>
    <property type="match status" value="1"/>
</dbReference>
<feature type="non-terminal residue" evidence="3">
    <location>
        <position position="429"/>
    </location>
</feature>
<feature type="transmembrane region" description="Helical" evidence="1">
    <location>
        <begin position="281"/>
        <end position="308"/>
    </location>
</feature>
<dbReference type="PANTHER" id="PTHR45527">
    <property type="entry name" value="NONRIBOSOMAL PEPTIDE SYNTHETASE"/>
    <property type="match status" value="1"/>
</dbReference>
<feature type="domain" description="AMP-dependent synthetase/ligase" evidence="2">
    <location>
        <begin position="83"/>
        <end position="428"/>
    </location>
</feature>
<evidence type="ECO:0000256" key="1">
    <source>
        <dbReference type="SAM" id="Phobius"/>
    </source>
</evidence>
<organism evidence="3 4">
    <name type="scientific">Modicella reniformis</name>
    <dbReference type="NCBI Taxonomy" id="1440133"/>
    <lineage>
        <taxon>Eukaryota</taxon>
        <taxon>Fungi</taxon>
        <taxon>Fungi incertae sedis</taxon>
        <taxon>Mucoromycota</taxon>
        <taxon>Mortierellomycotina</taxon>
        <taxon>Mortierellomycetes</taxon>
        <taxon>Mortierellales</taxon>
        <taxon>Mortierellaceae</taxon>
        <taxon>Modicella</taxon>
    </lineage>
</organism>
<reference evidence="3" key="1">
    <citation type="journal article" date="2020" name="Fungal Divers.">
        <title>Resolving the Mortierellaceae phylogeny through synthesis of multi-gene phylogenetics and phylogenomics.</title>
        <authorList>
            <person name="Vandepol N."/>
            <person name="Liber J."/>
            <person name="Desiro A."/>
            <person name="Na H."/>
            <person name="Kennedy M."/>
            <person name="Barry K."/>
            <person name="Grigoriev I.V."/>
            <person name="Miller A.N."/>
            <person name="O'Donnell K."/>
            <person name="Stajich J.E."/>
            <person name="Bonito G."/>
        </authorList>
    </citation>
    <scope>NUCLEOTIDE SEQUENCE</scope>
    <source>
        <strain evidence="3">MES-2147</strain>
    </source>
</reference>
<dbReference type="Pfam" id="PF00501">
    <property type="entry name" value="AMP-binding"/>
    <property type="match status" value="1"/>
</dbReference>
<dbReference type="Gene3D" id="3.40.50.12780">
    <property type="entry name" value="N-terminal domain of ligase-like"/>
    <property type="match status" value="1"/>
</dbReference>
<dbReference type="Proteomes" id="UP000749646">
    <property type="component" value="Unassembled WGS sequence"/>
</dbReference>
<sequence length="429" mass="46975">MTVEDFGTAIGLTAQILRPIDPVRVCGYMRQALESLVVALEGIPEVPVVEVEVLPPEERTLLLYKWNSVETDYPQYQTIHGLFEEQVKRAPESIAVVYEDQELSYSELNTHANVLAHYLIGLGVQPDTRVVICVERSLAMVIGTMAILKAGGAYVPLDPAYASERLRDTLIDAGPSIVIADKAGRMTLGDEVLSSVTVVDPNMLLSTLDGSKRSSNGRATLDRICSNPEVPGLTSRHLAYVIYTSGSTGKPKGVMVEHQGVVNLVMSRPDVFGLNASSRAILFFSFGFDACALIMFMTLGFGASLHVLSDRIRYDQNQLWDYMEQNYITQAILTPTVLQSNERLRVLSTPLTLIIVGEAFPAALIQALQPLIPNGRIVNDYGPTETAVSAIAWQCPKNFNGEIVPIGRPIANKRIYLLGRHRKPVPLGA</sequence>
<dbReference type="InterPro" id="IPR000873">
    <property type="entry name" value="AMP-dep_synth/lig_dom"/>
</dbReference>
<evidence type="ECO:0000313" key="4">
    <source>
        <dbReference type="Proteomes" id="UP000749646"/>
    </source>
</evidence>
<dbReference type="PRINTS" id="PR00154">
    <property type="entry name" value="AMPBINDING"/>
</dbReference>
<keyword evidence="1" id="KW-1133">Transmembrane helix</keyword>
<dbReference type="PROSITE" id="PS00455">
    <property type="entry name" value="AMP_BINDING"/>
    <property type="match status" value="1"/>
</dbReference>
<protein>
    <recommendedName>
        <fullName evidence="2">AMP-dependent synthetase/ligase domain-containing protein</fullName>
    </recommendedName>
</protein>
<proteinExistence type="predicted"/>
<dbReference type="GO" id="GO:0031177">
    <property type="term" value="F:phosphopantetheine binding"/>
    <property type="evidence" value="ECO:0007669"/>
    <property type="project" value="TreeGrafter"/>
</dbReference>
<dbReference type="EMBL" id="JAAAHW010004952">
    <property type="protein sequence ID" value="KAF9970621.1"/>
    <property type="molecule type" value="Genomic_DNA"/>
</dbReference>
<dbReference type="FunFam" id="3.40.50.980:FF:000001">
    <property type="entry name" value="Non-ribosomal peptide synthetase"/>
    <property type="match status" value="1"/>
</dbReference>
<keyword evidence="4" id="KW-1185">Reference proteome</keyword>
<evidence type="ECO:0000313" key="3">
    <source>
        <dbReference type="EMBL" id="KAF9970621.1"/>
    </source>
</evidence>
<dbReference type="InterPro" id="IPR020459">
    <property type="entry name" value="AMP-binding"/>
</dbReference>
<dbReference type="PANTHER" id="PTHR45527:SF1">
    <property type="entry name" value="FATTY ACID SYNTHASE"/>
    <property type="match status" value="1"/>
</dbReference>
<dbReference type="AlphaFoldDB" id="A0A9P6JFM2"/>
<dbReference type="OrthoDB" id="329835at2759"/>
<dbReference type="GO" id="GO:0043041">
    <property type="term" value="P:amino acid activation for nonribosomal peptide biosynthetic process"/>
    <property type="evidence" value="ECO:0007669"/>
    <property type="project" value="TreeGrafter"/>
</dbReference>
<keyword evidence="1" id="KW-0472">Membrane</keyword>